<evidence type="ECO:0000256" key="6">
    <source>
        <dbReference type="ARBA" id="ARBA00023098"/>
    </source>
</evidence>
<keyword evidence="5" id="KW-0560">Oxidoreductase</keyword>
<reference evidence="9 10" key="1">
    <citation type="journal article" date="2024" name="G3 (Bethesda)">
        <title>Genome assembly of Hibiscus sabdariffa L. provides insights into metabolisms of medicinal natural products.</title>
        <authorList>
            <person name="Kim T."/>
        </authorList>
    </citation>
    <scope>NUCLEOTIDE SEQUENCE [LARGE SCALE GENOMIC DNA]</scope>
    <source>
        <strain evidence="9">TK-2024</strain>
        <tissue evidence="9">Old leaves</tissue>
    </source>
</reference>
<evidence type="ECO:0000256" key="4">
    <source>
        <dbReference type="ARBA" id="ARBA00022989"/>
    </source>
</evidence>
<proteinExistence type="predicted"/>
<feature type="transmembrane region" description="Helical" evidence="8">
    <location>
        <begin position="163"/>
        <end position="182"/>
    </location>
</feature>
<organism evidence="9 10">
    <name type="scientific">Hibiscus sabdariffa</name>
    <name type="common">roselle</name>
    <dbReference type="NCBI Taxonomy" id="183260"/>
    <lineage>
        <taxon>Eukaryota</taxon>
        <taxon>Viridiplantae</taxon>
        <taxon>Streptophyta</taxon>
        <taxon>Embryophyta</taxon>
        <taxon>Tracheophyta</taxon>
        <taxon>Spermatophyta</taxon>
        <taxon>Magnoliopsida</taxon>
        <taxon>eudicotyledons</taxon>
        <taxon>Gunneridae</taxon>
        <taxon>Pentapetalae</taxon>
        <taxon>rosids</taxon>
        <taxon>malvids</taxon>
        <taxon>Malvales</taxon>
        <taxon>Malvaceae</taxon>
        <taxon>Malvoideae</taxon>
        <taxon>Hibiscus</taxon>
    </lineage>
</organism>
<keyword evidence="6" id="KW-0443">Lipid metabolism</keyword>
<protein>
    <recommendedName>
        <fullName evidence="11">Fatty acid hydroxylase domain-containing protein</fullName>
    </recommendedName>
</protein>
<evidence type="ECO:0000256" key="1">
    <source>
        <dbReference type="ARBA" id="ARBA00004477"/>
    </source>
</evidence>
<keyword evidence="4 8" id="KW-1133">Transmembrane helix</keyword>
<gene>
    <name evidence="9" type="ORF">V6N11_006136</name>
</gene>
<evidence type="ECO:0000256" key="3">
    <source>
        <dbReference type="ARBA" id="ARBA00022824"/>
    </source>
</evidence>
<keyword evidence="7 8" id="KW-0472">Membrane</keyword>
<accession>A0ABR2RQG4</accession>
<dbReference type="InterPro" id="IPR014430">
    <property type="entry name" value="Scs7"/>
</dbReference>
<dbReference type="EMBL" id="JBBPBN010000021">
    <property type="protein sequence ID" value="KAK9015004.1"/>
    <property type="molecule type" value="Genomic_DNA"/>
</dbReference>
<evidence type="ECO:0000256" key="2">
    <source>
        <dbReference type="ARBA" id="ARBA00022692"/>
    </source>
</evidence>
<name>A0ABR2RQG4_9ROSI</name>
<evidence type="ECO:0008006" key="11">
    <source>
        <dbReference type="Google" id="ProtNLM"/>
    </source>
</evidence>
<dbReference type="PANTHER" id="PTHR12863:SF1">
    <property type="entry name" value="FATTY ACID 2-HYDROXYLASE"/>
    <property type="match status" value="1"/>
</dbReference>
<evidence type="ECO:0000256" key="8">
    <source>
        <dbReference type="SAM" id="Phobius"/>
    </source>
</evidence>
<keyword evidence="3" id="KW-0256">Endoplasmic reticulum</keyword>
<keyword evidence="2 8" id="KW-0812">Transmembrane</keyword>
<evidence type="ECO:0000256" key="5">
    <source>
        <dbReference type="ARBA" id="ARBA00023002"/>
    </source>
</evidence>
<dbReference type="Proteomes" id="UP001396334">
    <property type="component" value="Unassembled WGS sequence"/>
</dbReference>
<feature type="transmembrane region" description="Helical" evidence="8">
    <location>
        <begin position="104"/>
        <end position="124"/>
    </location>
</feature>
<feature type="transmembrane region" description="Helical" evidence="8">
    <location>
        <begin position="80"/>
        <end position="97"/>
    </location>
</feature>
<evidence type="ECO:0000313" key="9">
    <source>
        <dbReference type="EMBL" id="KAK9015004.1"/>
    </source>
</evidence>
<dbReference type="PANTHER" id="PTHR12863">
    <property type="entry name" value="FATTY ACID HYDROXYLASE"/>
    <property type="match status" value="1"/>
</dbReference>
<keyword evidence="10" id="KW-1185">Reference proteome</keyword>
<comment type="caution">
    <text evidence="9">The sequence shown here is derived from an EMBL/GenBank/DDBJ whole genome shotgun (WGS) entry which is preliminary data.</text>
</comment>
<evidence type="ECO:0000313" key="10">
    <source>
        <dbReference type="Proteomes" id="UP001396334"/>
    </source>
</evidence>
<evidence type="ECO:0000256" key="7">
    <source>
        <dbReference type="ARBA" id="ARBA00023136"/>
    </source>
</evidence>
<comment type="subcellular location">
    <subcellularLocation>
        <location evidence="1">Endoplasmic reticulum membrane</location>
        <topology evidence="1">Multi-pass membrane protein</topology>
    </subcellularLocation>
</comment>
<sequence>MIKTPLYLFLPSFTANNSVLGLPRSQNMGGKEFSVDLNKPLVFQVGHLGETYQEWVHTPILTVESPRFFKSDFMEMLTRTVWWVVPVVWLPVAFYFIRMSYIMGLALPLVIILSVFGAFVWTFLEYCFHRFLFHLDTNSYWGNTFHYLIHGCHHKHPNDGLRLVIPPAEAAILAIMNFIHSLDKTRNIWRRIDRLCHVRYGPLLCSPWATHQTIHQKPQEISLEPSLSDSEQGLWDNHHVMG</sequence>